<dbReference type="GO" id="GO:0046872">
    <property type="term" value="F:metal ion binding"/>
    <property type="evidence" value="ECO:0007669"/>
    <property type="project" value="UniProtKB-KW"/>
</dbReference>
<reference evidence="4 5" key="1">
    <citation type="journal article" date="2019" name="Sci. Rep.">
        <title>A multi-omics analysis of the grapevine pathogen Lasiodiplodia theobromae reveals that temperature affects the expression of virulence- and pathogenicity-related genes.</title>
        <authorList>
            <person name="Felix C."/>
            <person name="Meneses R."/>
            <person name="Goncalves M.F.M."/>
            <person name="Tilleman L."/>
            <person name="Duarte A.S."/>
            <person name="Jorrin-Novo J.V."/>
            <person name="Van de Peer Y."/>
            <person name="Deforce D."/>
            <person name="Van Nieuwerburgh F."/>
            <person name="Esteves A.C."/>
            <person name="Alves A."/>
        </authorList>
    </citation>
    <scope>NUCLEOTIDE SEQUENCE [LARGE SCALE GENOMIC DNA]</scope>
    <source>
        <strain evidence="4 5">LA-SOL3</strain>
    </source>
</reference>
<accession>A0A5N5CTB6</accession>
<keyword evidence="2" id="KW-0408">Iron</keyword>
<comment type="caution">
    <text evidence="4">The sequence shown here is derived from an EMBL/GenBank/DDBJ whole genome shotgun (WGS) entry which is preliminary data.</text>
</comment>
<protein>
    <recommendedName>
        <fullName evidence="6">Prolyl 4-hydroxylase alpha subunit Fe(2+) 2OG dioxygenase domain-containing protein</fullName>
    </recommendedName>
</protein>
<dbReference type="InterPro" id="IPR045054">
    <property type="entry name" value="P4HA-like"/>
</dbReference>
<dbReference type="Proteomes" id="UP000325902">
    <property type="component" value="Unassembled WGS sequence"/>
</dbReference>
<feature type="non-terminal residue" evidence="4">
    <location>
        <position position="1"/>
    </location>
</feature>
<evidence type="ECO:0000256" key="2">
    <source>
        <dbReference type="ARBA" id="ARBA00023004"/>
    </source>
</evidence>
<feature type="region of interest" description="Disordered" evidence="3">
    <location>
        <begin position="1"/>
        <end position="22"/>
    </location>
</feature>
<dbReference type="EMBL" id="VCHE01000346">
    <property type="protein sequence ID" value="KAB2568588.1"/>
    <property type="molecule type" value="Genomic_DNA"/>
</dbReference>
<gene>
    <name evidence="4" type="ORF">DBV05_g12733</name>
</gene>
<dbReference type="GO" id="GO:0004656">
    <property type="term" value="F:procollagen-proline 4-dioxygenase activity"/>
    <property type="evidence" value="ECO:0007669"/>
    <property type="project" value="TreeGrafter"/>
</dbReference>
<dbReference type="OrthoDB" id="420380at2759"/>
<organism evidence="4 5">
    <name type="scientific">Lasiodiplodia theobromae</name>
    <dbReference type="NCBI Taxonomy" id="45133"/>
    <lineage>
        <taxon>Eukaryota</taxon>
        <taxon>Fungi</taxon>
        <taxon>Dikarya</taxon>
        <taxon>Ascomycota</taxon>
        <taxon>Pezizomycotina</taxon>
        <taxon>Dothideomycetes</taxon>
        <taxon>Dothideomycetes incertae sedis</taxon>
        <taxon>Botryosphaeriales</taxon>
        <taxon>Botryosphaeriaceae</taxon>
        <taxon>Lasiodiplodia</taxon>
    </lineage>
</organism>
<dbReference type="PANTHER" id="PTHR10869">
    <property type="entry name" value="PROLYL 4-HYDROXYLASE ALPHA SUBUNIT"/>
    <property type="match status" value="1"/>
</dbReference>
<evidence type="ECO:0000313" key="5">
    <source>
        <dbReference type="Proteomes" id="UP000325902"/>
    </source>
</evidence>
<sequence length="116" mass="12999">LPHYHTSVIQNKATQQKDQHVEATTRNSQTAWLLSPDPVVDCVRARAAAFQGFAPNRSMDALAAVKYDAGQQYRPHYDWDVFNARAADRRTSFFAILEANCSGGATRFPEGGWEWA</sequence>
<dbReference type="Gene3D" id="2.60.120.620">
    <property type="entry name" value="q2cbj1_9rhob like domain"/>
    <property type="match status" value="1"/>
</dbReference>
<name>A0A5N5CTB6_9PEZI</name>
<keyword evidence="1" id="KW-0479">Metal-binding</keyword>
<evidence type="ECO:0000256" key="1">
    <source>
        <dbReference type="ARBA" id="ARBA00022723"/>
    </source>
</evidence>
<evidence type="ECO:0000256" key="3">
    <source>
        <dbReference type="SAM" id="MobiDB-lite"/>
    </source>
</evidence>
<evidence type="ECO:0000313" key="4">
    <source>
        <dbReference type="EMBL" id="KAB2568588.1"/>
    </source>
</evidence>
<keyword evidence="5" id="KW-1185">Reference proteome</keyword>
<proteinExistence type="predicted"/>
<dbReference type="GO" id="GO:0005783">
    <property type="term" value="C:endoplasmic reticulum"/>
    <property type="evidence" value="ECO:0007669"/>
    <property type="project" value="TreeGrafter"/>
</dbReference>
<dbReference type="PANTHER" id="PTHR10869:SF242">
    <property type="entry name" value="PROLYL 4-HYDROXYLASE ALPHA SUBUNIT DOMAIN-CONTAINING PROTEIN"/>
    <property type="match status" value="1"/>
</dbReference>
<dbReference type="AlphaFoldDB" id="A0A5N5CTB6"/>
<evidence type="ECO:0008006" key="6">
    <source>
        <dbReference type="Google" id="ProtNLM"/>
    </source>
</evidence>